<gene>
    <name evidence="3" type="ORF">GCM10011444_27720</name>
</gene>
<feature type="transmembrane region" description="Helical" evidence="2">
    <location>
        <begin position="201"/>
        <end position="221"/>
    </location>
</feature>
<keyword evidence="2" id="KW-0472">Membrane</keyword>
<feature type="transmembrane region" description="Helical" evidence="2">
    <location>
        <begin position="163"/>
        <end position="181"/>
    </location>
</feature>
<feature type="transmembrane region" description="Helical" evidence="2">
    <location>
        <begin position="241"/>
        <end position="262"/>
    </location>
</feature>
<feature type="coiled-coil region" evidence="1">
    <location>
        <begin position="92"/>
        <end position="126"/>
    </location>
</feature>
<keyword evidence="2" id="KW-1133">Transmembrane helix</keyword>
<evidence type="ECO:0000313" key="4">
    <source>
        <dbReference type="Proteomes" id="UP000624701"/>
    </source>
</evidence>
<evidence type="ECO:0000256" key="1">
    <source>
        <dbReference type="SAM" id="Coils"/>
    </source>
</evidence>
<protein>
    <submittedName>
        <fullName evidence="3">Uncharacterized protein</fullName>
    </submittedName>
</protein>
<accession>A0ABQ2C5U2</accession>
<evidence type="ECO:0000256" key="2">
    <source>
        <dbReference type="SAM" id="Phobius"/>
    </source>
</evidence>
<feature type="transmembrane region" description="Helical" evidence="2">
    <location>
        <begin position="139"/>
        <end position="157"/>
    </location>
</feature>
<dbReference type="EMBL" id="BMDQ01000006">
    <property type="protein sequence ID" value="GGI58463.1"/>
    <property type="molecule type" value="Genomic_DNA"/>
</dbReference>
<comment type="caution">
    <text evidence="3">The sequence shown here is derived from an EMBL/GenBank/DDBJ whole genome shotgun (WGS) entry which is preliminary data.</text>
</comment>
<organism evidence="3 4">
    <name type="scientific">Winogradskyella haliclonae</name>
    <dbReference type="NCBI Taxonomy" id="2048558"/>
    <lineage>
        <taxon>Bacteria</taxon>
        <taxon>Pseudomonadati</taxon>
        <taxon>Bacteroidota</taxon>
        <taxon>Flavobacteriia</taxon>
        <taxon>Flavobacteriales</taxon>
        <taxon>Flavobacteriaceae</taxon>
        <taxon>Winogradskyella</taxon>
    </lineage>
</organism>
<keyword evidence="1" id="KW-0175">Coiled coil</keyword>
<sequence>MMKLFKKKTPRTHERLVFKELKNEIDTTDASLIIKHQKTAQKIAAMNFDELLKNSKISSFLGSMKADYQRLIDKIDQILSGALNILQSAQDISNAKAVIEDYNRKIKETEDKLTLLKGKLNEASDKLVAKVKSWTHQKVWVLYILAGFELVANFGVYQLLGGGAISAIAISLISALVIFWWGHITPKYVVQLGNGKPKRQLLIFIVFAVPIFVIFYLFSSLRIKSLILMNPKMADVFVSSPIVPTLINFFGYLIACYLVFVYRPRKEELNAYKKYKLDTKAISDLTKLRETLIAERNSEVPELQDKLKDHYNFLLLAQQLETDVNTRYQGCFEEFRTELYLRTNSKCDVLFQAEKKPLPVLELKYQNIDKTQFELCDNLI</sequence>
<dbReference type="Proteomes" id="UP000624701">
    <property type="component" value="Unassembled WGS sequence"/>
</dbReference>
<proteinExistence type="predicted"/>
<evidence type="ECO:0000313" key="3">
    <source>
        <dbReference type="EMBL" id="GGI58463.1"/>
    </source>
</evidence>
<name>A0ABQ2C5U2_9FLAO</name>
<keyword evidence="2" id="KW-0812">Transmembrane</keyword>
<keyword evidence="4" id="KW-1185">Reference proteome</keyword>
<reference evidence="4" key="1">
    <citation type="journal article" date="2019" name="Int. J. Syst. Evol. Microbiol.">
        <title>The Global Catalogue of Microorganisms (GCM) 10K type strain sequencing project: providing services to taxonomists for standard genome sequencing and annotation.</title>
        <authorList>
            <consortium name="The Broad Institute Genomics Platform"/>
            <consortium name="The Broad Institute Genome Sequencing Center for Infectious Disease"/>
            <person name="Wu L."/>
            <person name="Ma J."/>
        </authorList>
    </citation>
    <scope>NUCLEOTIDE SEQUENCE [LARGE SCALE GENOMIC DNA]</scope>
    <source>
        <strain evidence="4">CCM 8681</strain>
    </source>
</reference>